<comment type="similarity">
    <text evidence="1">Belongs to the enoyl-CoA hydratase/isomerase family.</text>
</comment>
<dbReference type="Gene3D" id="1.10.12.10">
    <property type="entry name" value="Lyase 2-enoyl-coa Hydratase, Chain A, domain 2"/>
    <property type="match status" value="1"/>
</dbReference>
<dbReference type="PANTHER" id="PTHR43684">
    <property type="match status" value="1"/>
</dbReference>
<evidence type="ECO:0000313" key="4">
    <source>
        <dbReference type="Proteomes" id="UP000253307"/>
    </source>
</evidence>
<evidence type="ECO:0000313" key="3">
    <source>
        <dbReference type="EMBL" id="RCL42239.1"/>
    </source>
</evidence>
<organism evidence="3 4">
    <name type="scientific">SAR86 cluster bacterium</name>
    <dbReference type="NCBI Taxonomy" id="2030880"/>
    <lineage>
        <taxon>Bacteria</taxon>
        <taxon>Pseudomonadati</taxon>
        <taxon>Pseudomonadota</taxon>
        <taxon>Gammaproteobacteria</taxon>
        <taxon>SAR86 cluster</taxon>
    </lineage>
</organism>
<evidence type="ECO:0000256" key="1">
    <source>
        <dbReference type="ARBA" id="ARBA00005254"/>
    </source>
</evidence>
<dbReference type="InterPro" id="IPR051053">
    <property type="entry name" value="ECH/Chromodomain_protein"/>
</dbReference>
<sequence length="284" mass="31243">MDFKHISYERVENIALITLNRSEKLNAFTLRMMHELCSAFDQVDADDQVKAALITGAGRAFCAGADLSSGEDTFVDKFDTQDSHPEDYNKDAGGILTLRMFRSLKPIVTACNGASVGVGATMQLAADIRLASTKARFGFVFLNRGIVNDASSSWFLPKIVGISKALELCYSGRIIDAQEASDIGLVSHIFEHEEMLDQSIEFCKNLTQGSAPVSVALARRLFWSSLGDDGPERSHELESQFISSRGKSGDAKEGVKSFLEKRDAEFPNKVSKDLPNDFEKQIEN</sequence>
<dbReference type="Proteomes" id="UP000253307">
    <property type="component" value="Unassembled WGS sequence"/>
</dbReference>
<dbReference type="InterPro" id="IPR029045">
    <property type="entry name" value="ClpP/crotonase-like_dom_sf"/>
</dbReference>
<dbReference type="InterPro" id="IPR001753">
    <property type="entry name" value="Enoyl-CoA_hydra/iso"/>
</dbReference>
<evidence type="ECO:0000256" key="2">
    <source>
        <dbReference type="SAM" id="MobiDB-lite"/>
    </source>
</evidence>
<gene>
    <name evidence="3" type="ORF">DBW96_01085</name>
</gene>
<dbReference type="NCBIfam" id="NF006109">
    <property type="entry name" value="PRK08260.1"/>
    <property type="match status" value="1"/>
</dbReference>
<dbReference type="GO" id="GO:0004300">
    <property type="term" value="F:enoyl-CoA hydratase activity"/>
    <property type="evidence" value="ECO:0007669"/>
    <property type="project" value="UniProtKB-EC"/>
</dbReference>
<dbReference type="CDD" id="cd06558">
    <property type="entry name" value="crotonase-like"/>
    <property type="match status" value="1"/>
</dbReference>
<comment type="caution">
    <text evidence="3">The sequence shown here is derived from an EMBL/GenBank/DDBJ whole genome shotgun (WGS) entry which is preliminary data.</text>
</comment>
<dbReference type="PANTHER" id="PTHR43684:SF4">
    <property type="entry name" value="ENOYL-COA HYDRATASE_ISOMERASE FAMILY PROTEIN (AFU_ORTHOLOGUE AFUA_1G01890)"/>
    <property type="match status" value="1"/>
</dbReference>
<keyword evidence="3" id="KW-0456">Lyase</keyword>
<dbReference type="SUPFAM" id="SSF52096">
    <property type="entry name" value="ClpP/crotonase"/>
    <property type="match status" value="1"/>
</dbReference>
<name>A0A368BY31_9GAMM</name>
<dbReference type="Gene3D" id="3.90.226.10">
    <property type="entry name" value="2-enoyl-CoA Hydratase, Chain A, domain 1"/>
    <property type="match status" value="1"/>
</dbReference>
<reference evidence="3 4" key="1">
    <citation type="journal article" date="2018" name="Microbiome">
        <title>Fine metagenomic profile of the Mediterranean stratified and mixed water columns revealed by assembly and recruitment.</title>
        <authorList>
            <person name="Haro-Moreno J.M."/>
            <person name="Lopez-Perez M."/>
            <person name="De La Torre J.R."/>
            <person name="Picazo A."/>
            <person name="Camacho A."/>
            <person name="Rodriguez-Valera F."/>
        </authorList>
    </citation>
    <scope>NUCLEOTIDE SEQUENCE [LARGE SCALE GENOMIC DNA]</scope>
    <source>
        <strain evidence="3">MED-G82</strain>
    </source>
</reference>
<feature type="region of interest" description="Disordered" evidence="2">
    <location>
        <begin position="229"/>
        <end position="255"/>
    </location>
</feature>
<dbReference type="EC" id="4.2.1.17" evidence="3"/>
<dbReference type="AlphaFoldDB" id="A0A368BY31"/>
<dbReference type="Pfam" id="PF00378">
    <property type="entry name" value="ECH_1"/>
    <property type="match status" value="1"/>
</dbReference>
<accession>A0A368BY31</accession>
<dbReference type="InterPro" id="IPR014748">
    <property type="entry name" value="Enoyl-CoA_hydra_C"/>
</dbReference>
<protein>
    <submittedName>
        <fullName evidence="3">Enoyl-CoA hydratase</fullName>
        <ecNumber evidence="3">4.2.1.17</ecNumber>
    </submittedName>
</protein>
<proteinExistence type="inferred from homology"/>
<dbReference type="EMBL" id="QOPE01000005">
    <property type="protein sequence ID" value="RCL42239.1"/>
    <property type="molecule type" value="Genomic_DNA"/>
</dbReference>